<accession>A0ABW1Q3J4</accession>
<organism evidence="2 3">
    <name type="scientific">Citrobacter bitternis</name>
    <dbReference type="NCBI Taxonomy" id="1585982"/>
    <lineage>
        <taxon>Bacteria</taxon>
        <taxon>Pseudomonadati</taxon>
        <taxon>Pseudomonadota</taxon>
        <taxon>Gammaproteobacteria</taxon>
        <taxon>Enterobacterales</taxon>
        <taxon>Enterobacteriaceae</taxon>
        <taxon>Citrobacter</taxon>
    </lineage>
</organism>
<evidence type="ECO:0008006" key="4">
    <source>
        <dbReference type="Google" id="ProtNLM"/>
    </source>
</evidence>
<protein>
    <recommendedName>
        <fullName evidence="4">CopG family transcriptional regulator</fullName>
    </recommendedName>
</protein>
<feature type="region of interest" description="Disordered" evidence="1">
    <location>
        <begin position="41"/>
        <end position="73"/>
    </location>
</feature>
<feature type="compositionally biased region" description="Polar residues" evidence="1">
    <location>
        <begin position="59"/>
        <end position="73"/>
    </location>
</feature>
<name>A0ABW1Q3J4_9ENTR</name>
<comment type="caution">
    <text evidence="2">The sequence shown here is derived from an EMBL/GenBank/DDBJ whole genome shotgun (WGS) entry which is preliminary data.</text>
</comment>
<dbReference type="EMBL" id="JBHSRG010000011">
    <property type="protein sequence ID" value="MFC6123464.1"/>
    <property type="molecule type" value="Genomic_DNA"/>
</dbReference>
<proteinExistence type="predicted"/>
<reference evidence="3" key="1">
    <citation type="journal article" date="2019" name="Int. J. Syst. Evol. Microbiol.">
        <title>The Global Catalogue of Microorganisms (GCM) 10K type strain sequencing project: providing services to taxonomists for standard genome sequencing and annotation.</title>
        <authorList>
            <consortium name="The Broad Institute Genomics Platform"/>
            <consortium name="The Broad Institute Genome Sequencing Center for Infectious Disease"/>
            <person name="Wu L."/>
            <person name="Ma J."/>
        </authorList>
    </citation>
    <scope>NUCLEOTIDE SEQUENCE [LARGE SCALE GENOMIC DNA]</scope>
    <source>
        <strain evidence="3">JCM30009</strain>
    </source>
</reference>
<dbReference type="RefSeq" id="WP_117073749.1">
    <property type="nucleotide sequence ID" value="NZ_JBHSRG010000011.1"/>
</dbReference>
<evidence type="ECO:0000256" key="1">
    <source>
        <dbReference type="SAM" id="MobiDB-lite"/>
    </source>
</evidence>
<dbReference type="Proteomes" id="UP001596169">
    <property type="component" value="Unassembled WGS sequence"/>
</dbReference>
<keyword evidence="3" id="KW-1185">Reference proteome</keyword>
<gene>
    <name evidence="2" type="ORF">ACFPZP_20660</name>
</gene>
<evidence type="ECO:0000313" key="3">
    <source>
        <dbReference type="Proteomes" id="UP001596169"/>
    </source>
</evidence>
<evidence type="ECO:0000313" key="2">
    <source>
        <dbReference type="EMBL" id="MFC6123464.1"/>
    </source>
</evidence>
<sequence>MKLSLDDETYAILREESDRLGMPVPRMIRIMCQDMAQNIKKRDAANGERLITGQPLPESLTNPQGMNNESKKN</sequence>